<protein>
    <submittedName>
        <fullName evidence="6">Murein DD-endopeptidase MepM and murein hydrolase activator NlpD, contain LysM domain</fullName>
    </submittedName>
</protein>
<dbReference type="SUPFAM" id="SSF51261">
    <property type="entry name" value="Duplicated hybrid motif"/>
    <property type="match status" value="1"/>
</dbReference>
<dbReference type="InterPro" id="IPR050570">
    <property type="entry name" value="Cell_wall_metabolism_enzyme"/>
</dbReference>
<feature type="domain" description="M23ase beta-sheet core" evidence="4">
    <location>
        <begin position="232"/>
        <end position="333"/>
    </location>
</feature>
<evidence type="ECO:0000256" key="2">
    <source>
        <dbReference type="SAM" id="Coils"/>
    </source>
</evidence>
<feature type="coiled-coil region" evidence="2">
    <location>
        <begin position="25"/>
        <end position="94"/>
    </location>
</feature>
<name>A0A1H8G935_9BACL</name>
<dbReference type="PANTHER" id="PTHR21666:SF270">
    <property type="entry name" value="MUREIN HYDROLASE ACTIVATOR ENVC"/>
    <property type="match status" value="1"/>
</dbReference>
<feature type="coiled-coil region" evidence="2">
    <location>
        <begin position="141"/>
        <end position="196"/>
    </location>
</feature>
<reference evidence="6 7" key="1">
    <citation type="submission" date="2016-10" db="EMBL/GenBank/DDBJ databases">
        <authorList>
            <person name="de Groot N.N."/>
        </authorList>
    </citation>
    <scope>NUCLEOTIDE SEQUENCE [LARGE SCALE GENOMIC DNA]</scope>
    <source>
        <strain evidence="6 7">DSM 46701</strain>
    </source>
</reference>
<organism evidence="6 7">
    <name type="scientific">Lihuaxuella thermophila</name>
    <dbReference type="NCBI Taxonomy" id="1173111"/>
    <lineage>
        <taxon>Bacteria</taxon>
        <taxon>Bacillati</taxon>
        <taxon>Bacillota</taxon>
        <taxon>Bacilli</taxon>
        <taxon>Bacillales</taxon>
        <taxon>Thermoactinomycetaceae</taxon>
        <taxon>Lihuaxuella</taxon>
    </lineage>
</organism>
<evidence type="ECO:0000313" key="6">
    <source>
        <dbReference type="EMBL" id="SEN40280.1"/>
    </source>
</evidence>
<dbReference type="PANTHER" id="PTHR21666">
    <property type="entry name" value="PEPTIDASE-RELATED"/>
    <property type="match status" value="1"/>
</dbReference>
<dbReference type="EMBL" id="FOCQ01000010">
    <property type="protein sequence ID" value="SEN40280.1"/>
    <property type="molecule type" value="Genomic_DNA"/>
</dbReference>
<dbReference type="STRING" id="1173111.SAMN05444955_110142"/>
<evidence type="ECO:0000256" key="1">
    <source>
        <dbReference type="ARBA" id="ARBA00022729"/>
    </source>
</evidence>
<dbReference type="AlphaFoldDB" id="A0A1H8G935"/>
<dbReference type="InterPro" id="IPR016047">
    <property type="entry name" value="M23ase_b-sheet_dom"/>
</dbReference>
<dbReference type="RefSeq" id="WP_089969736.1">
    <property type="nucleotide sequence ID" value="NZ_FOCQ01000010.1"/>
</dbReference>
<accession>A0A1H8G935</accession>
<dbReference type="Pfam" id="PF24568">
    <property type="entry name" value="CC_PcsB"/>
    <property type="match status" value="1"/>
</dbReference>
<dbReference type="OrthoDB" id="9805799at2"/>
<dbReference type="Gene3D" id="2.70.70.10">
    <property type="entry name" value="Glucose Permease (Domain IIA)"/>
    <property type="match status" value="1"/>
</dbReference>
<keyword evidence="7" id="KW-1185">Reference proteome</keyword>
<evidence type="ECO:0000259" key="4">
    <source>
        <dbReference type="Pfam" id="PF01551"/>
    </source>
</evidence>
<feature type="signal peptide" evidence="3">
    <location>
        <begin position="1"/>
        <end position="26"/>
    </location>
</feature>
<dbReference type="CDD" id="cd12797">
    <property type="entry name" value="M23_peptidase"/>
    <property type="match status" value="1"/>
</dbReference>
<keyword evidence="2" id="KW-0175">Coiled coil</keyword>
<dbReference type="InterPro" id="IPR011055">
    <property type="entry name" value="Dup_hybrid_motif"/>
</dbReference>
<dbReference type="InterPro" id="IPR057309">
    <property type="entry name" value="PcsB_CC"/>
</dbReference>
<feature type="domain" description="Peptidoglycan hydrolase PcsB coiled-coil" evidence="5">
    <location>
        <begin position="74"/>
        <end position="153"/>
    </location>
</feature>
<dbReference type="GO" id="GO:0004222">
    <property type="term" value="F:metalloendopeptidase activity"/>
    <property type="evidence" value="ECO:0007669"/>
    <property type="project" value="TreeGrafter"/>
</dbReference>
<gene>
    <name evidence="6" type="ORF">SAMN05444955_110142</name>
</gene>
<feature type="chain" id="PRO_5011789152" evidence="3">
    <location>
        <begin position="27"/>
        <end position="337"/>
    </location>
</feature>
<keyword evidence="6" id="KW-0378">Hydrolase</keyword>
<sequence>MKRRIGIGLIVISLAFCGFVPSSGFAASQSELKKIQQDKQKQKEEAEKVLDLLEEKKKEIEKIEEKMGPLDAQIAKLNQEKQQNEKALNEQFKRFKTIIERVYLSGEMEYTVKLLEARSFSEFLARFEVVRLLVKRDASILQSFMKTKKKYEDNIKALNQKKAELAPLLEEEKKAVEELQKAYAKHKKTIEELEKKELGALGFVSYGNGILGFPSTPGYVSWNFGQDRGSHFHAGIDIPRPPGTPIYAAEDGTVTLIKSDPGGYGYYIDISHGNGLTTRYAHMYRYTISVYEGQRVRRGQRIAGVGNAGRSYGARGGYHLHFEVHKNGRPVNPRPYL</sequence>
<dbReference type="Gene3D" id="6.10.250.3150">
    <property type="match status" value="1"/>
</dbReference>
<evidence type="ECO:0000259" key="5">
    <source>
        <dbReference type="Pfam" id="PF24568"/>
    </source>
</evidence>
<dbReference type="Pfam" id="PF01551">
    <property type="entry name" value="Peptidase_M23"/>
    <property type="match status" value="1"/>
</dbReference>
<evidence type="ECO:0000256" key="3">
    <source>
        <dbReference type="SAM" id="SignalP"/>
    </source>
</evidence>
<proteinExistence type="predicted"/>
<evidence type="ECO:0000313" key="7">
    <source>
        <dbReference type="Proteomes" id="UP000199695"/>
    </source>
</evidence>
<dbReference type="Proteomes" id="UP000199695">
    <property type="component" value="Unassembled WGS sequence"/>
</dbReference>
<keyword evidence="1 3" id="KW-0732">Signal</keyword>